<evidence type="ECO:0000256" key="2">
    <source>
        <dbReference type="PIRSR" id="PIRSR605754-1"/>
    </source>
</evidence>
<keyword evidence="4" id="KW-0472">Membrane</keyword>
<feature type="active site" description="Proton donor/acceptor" evidence="2">
    <location>
        <position position="288"/>
    </location>
</feature>
<dbReference type="InterPro" id="IPR005754">
    <property type="entry name" value="Sortase"/>
</dbReference>
<dbReference type="InterPro" id="IPR042003">
    <property type="entry name" value="Sortase_E"/>
</dbReference>
<dbReference type="EMBL" id="QRLR01000006">
    <property type="protein sequence ID" value="RHJ22050.1"/>
    <property type="molecule type" value="Genomic_DNA"/>
</dbReference>
<evidence type="ECO:0000256" key="4">
    <source>
        <dbReference type="SAM" id="Phobius"/>
    </source>
</evidence>
<feature type="transmembrane region" description="Helical" evidence="4">
    <location>
        <begin position="411"/>
        <end position="434"/>
    </location>
</feature>
<name>A0A415C2U7_BIFBI</name>
<feature type="compositionally biased region" description="Basic and acidic residues" evidence="3">
    <location>
        <begin position="18"/>
        <end position="43"/>
    </location>
</feature>
<feature type="active site" description="Acyl-thioester intermediate" evidence="2">
    <location>
        <position position="348"/>
    </location>
</feature>
<feature type="compositionally biased region" description="Basic residues" evidence="3">
    <location>
        <begin position="47"/>
        <end position="63"/>
    </location>
</feature>
<feature type="transmembrane region" description="Helical" evidence="4">
    <location>
        <begin position="158"/>
        <end position="182"/>
    </location>
</feature>
<dbReference type="CDD" id="cd05830">
    <property type="entry name" value="Sortase_E"/>
    <property type="match status" value="1"/>
</dbReference>
<dbReference type="NCBIfam" id="TIGR01076">
    <property type="entry name" value="sortase_fam"/>
    <property type="match status" value="1"/>
</dbReference>
<organism evidence="5 6">
    <name type="scientific">Bifidobacterium bifidum</name>
    <dbReference type="NCBI Taxonomy" id="1681"/>
    <lineage>
        <taxon>Bacteria</taxon>
        <taxon>Bacillati</taxon>
        <taxon>Actinomycetota</taxon>
        <taxon>Actinomycetes</taxon>
        <taxon>Bifidobacteriales</taxon>
        <taxon>Bifidobacteriaceae</taxon>
        <taxon>Bifidobacterium</taxon>
    </lineage>
</organism>
<feature type="region of interest" description="Disordered" evidence="3">
    <location>
        <begin position="1"/>
        <end position="114"/>
    </location>
</feature>
<dbReference type="InterPro" id="IPR023365">
    <property type="entry name" value="Sortase_dom-sf"/>
</dbReference>
<evidence type="ECO:0000256" key="3">
    <source>
        <dbReference type="SAM" id="MobiDB-lite"/>
    </source>
</evidence>
<keyword evidence="4" id="KW-1133">Transmembrane helix</keyword>
<proteinExistence type="predicted"/>
<accession>A0A415C2U7</accession>
<evidence type="ECO:0000256" key="1">
    <source>
        <dbReference type="ARBA" id="ARBA00022801"/>
    </source>
</evidence>
<dbReference type="Proteomes" id="UP000283727">
    <property type="component" value="Unassembled WGS sequence"/>
</dbReference>
<evidence type="ECO:0000313" key="6">
    <source>
        <dbReference type="Proteomes" id="UP000283727"/>
    </source>
</evidence>
<dbReference type="Gene3D" id="2.40.260.10">
    <property type="entry name" value="Sortase"/>
    <property type="match status" value="1"/>
</dbReference>
<keyword evidence="4" id="KW-0812">Transmembrane</keyword>
<dbReference type="AlphaFoldDB" id="A0A415C2U7"/>
<evidence type="ECO:0000313" key="5">
    <source>
        <dbReference type="EMBL" id="RHJ22050.1"/>
    </source>
</evidence>
<dbReference type="GO" id="GO:0016787">
    <property type="term" value="F:hydrolase activity"/>
    <property type="evidence" value="ECO:0007669"/>
    <property type="project" value="UniProtKB-KW"/>
</dbReference>
<feature type="compositionally biased region" description="Basic residues" evidence="3">
    <location>
        <begin position="90"/>
        <end position="102"/>
    </location>
</feature>
<gene>
    <name evidence="5" type="ORF">DW137_09490</name>
</gene>
<reference evidence="5 6" key="1">
    <citation type="submission" date="2018-08" db="EMBL/GenBank/DDBJ databases">
        <title>A genome reference for cultivated species of the human gut microbiota.</title>
        <authorList>
            <person name="Zou Y."/>
            <person name="Xue W."/>
            <person name="Luo G."/>
        </authorList>
    </citation>
    <scope>NUCLEOTIDE SEQUENCE [LARGE SCALE GENOMIC DNA]</scope>
    <source>
        <strain evidence="5 6">AM12-10</strain>
    </source>
</reference>
<protein>
    <submittedName>
        <fullName evidence="5">Class E sortase</fullName>
    </submittedName>
</protein>
<keyword evidence="1" id="KW-0378">Hydrolase</keyword>
<sequence length="497" mass="54603">MPGRFRSDTVRKSTQKNDLTRRRDDIRQSDSHSGRTDGRDRHALPGPHRHERPRHPHTGVVRRKPADGPRMLRAGMFRHSPDGSRDTRRSRSRGGRRDRHPARGPAGHEPVMEGGTLSGFQDVIDGESPEPADALKIRGGRHNARNRGRLAGPPVRTLVIQAVYSMLFLLVAIGVMHLGWMYGGNSLDTIRTQETIARNAGFKDVGTTTEMVSTSRIAAGHTSDVPADTGSLGEGGFVGWMYIPRFGADWKRAIQQGTDKVVLDNMGLGHYPDTAMPGSVGNSSYAGHRSPGDLGYADQLKAGDPIIIQTKSHWYVYQVEKTWITHMSDVGVLDAPGGDARMLTLTTCDPMFSPTPATERLIVHASFAYWANVSDGVPRDLAKYVEKTTPVKSAVATVNRSVRTISRYAPVSNVLCVAFAAVWLILLAVCWMVWRSSRPARVRSGNVFILLWRLQCGPVGVRVVLFALMWIAVLFGVWTLVSPWLDGLVNVASPSVV</sequence>
<dbReference type="Pfam" id="PF04203">
    <property type="entry name" value="Sortase"/>
    <property type="match status" value="1"/>
</dbReference>
<feature type="transmembrane region" description="Helical" evidence="4">
    <location>
        <begin position="459"/>
        <end position="481"/>
    </location>
</feature>
<feature type="compositionally biased region" description="Basic and acidic residues" evidence="3">
    <location>
        <begin position="79"/>
        <end position="89"/>
    </location>
</feature>
<dbReference type="SUPFAM" id="SSF63817">
    <property type="entry name" value="Sortase"/>
    <property type="match status" value="1"/>
</dbReference>
<feature type="compositionally biased region" description="Basic and acidic residues" evidence="3">
    <location>
        <begin position="1"/>
        <end position="11"/>
    </location>
</feature>
<comment type="caution">
    <text evidence="5">The sequence shown here is derived from an EMBL/GenBank/DDBJ whole genome shotgun (WGS) entry which is preliminary data.</text>
</comment>